<accession>A0A1Z4VTQ0</accession>
<dbReference type="InterPro" id="IPR001633">
    <property type="entry name" value="EAL_dom"/>
</dbReference>
<dbReference type="Gene3D" id="3.20.20.450">
    <property type="entry name" value="EAL domain"/>
    <property type="match status" value="1"/>
</dbReference>
<dbReference type="PANTHER" id="PTHR33121">
    <property type="entry name" value="CYCLIC DI-GMP PHOSPHODIESTERASE PDEF"/>
    <property type="match status" value="1"/>
</dbReference>
<evidence type="ECO:0000313" key="3">
    <source>
        <dbReference type="Proteomes" id="UP000218765"/>
    </source>
</evidence>
<dbReference type="AlphaFoldDB" id="A0A1Z4VTQ0"/>
<dbReference type="InterPro" id="IPR035919">
    <property type="entry name" value="EAL_sf"/>
</dbReference>
<dbReference type="PANTHER" id="PTHR33121:SF15">
    <property type="entry name" value="BLUE LIGHT- AND TEMPERATURE-REGULATED ANTIREPRESSOR BLUF"/>
    <property type="match status" value="1"/>
</dbReference>
<evidence type="ECO:0000313" key="2">
    <source>
        <dbReference type="EMBL" id="BAZ94883.1"/>
    </source>
</evidence>
<dbReference type="EMBL" id="AP018052">
    <property type="protein sequence ID" value="BAZ94883.1"/>
    <property type="molecule type" value="Genomic_DNA"/>
</dbReference>
<organism evidence="2 3">
    <name type="scientific">Thiohalobacter thiocyanaticus</name>
    <dbReference type="NCBI Taxonomy" id="585455"/>
    <lineage>
        <taxon>Bacteria</taxon>
        <taxon>Pseudomonadati</taxon>
        <taxon>Pseudomonadota</taxon>
        <taxon>Gammaproteobacteria</taxon>
        <taxon>Thiohalobacterales</taxon>
        <taxon>Thiohalobacteraceae</taxon>
        <taxon>Thiohalobacter</taxon>
    </lineage>
</organism>
<proteinExistence type="predicted"/>
<dbReference type="GO" id="GO:0071111">
    <property type="term" value="F:cyclic-guanylate-specific phosphodiesterase activity"/>
    <property type="evidence" value="ECO:0007669"/>
    <property type="project" value="InterPro"/>
</dbReference>
<dbReference type="KEGG" id="ttc:FOKN1_2512"/>
<evidence type="ECO:0000259" key="1">
    <source>
        <dbReference type="PROSITE" id="PS50883"/>
    </source>
</evidence>
<dbReference type="CDD" id="cd01948">
    <property type="entry name" value="EAL"/>
    <property type="match status" value="1"/>
</dbReference>
<sequence>MNEAILSRPGCRECVEGKALEFDFTMAFQPIVDLHQGRVFAHEALVRGLNQEPAGQILARVNDRNRYRFDQTCRVKAISLAAQLGLEGMLSINFLPHAIYRPETCIRTTLDAAQRYGFPQERIIFEVTEGEQVQDHAHLIGIFDEYKRLGFRTAIDDFGAGYSGLNLLAEFQPDIVKLDMVLVRNINADKARRAIVRGIVDVCQELEITLVAEGIETLEEKQVLLDLGIALQQGFLYARPAFEAAAELSAAAFE</sequence>
<dbReference type="Pfam" id="PF00563">
    <property type="entry name" value="EAL"/>
    <property type="match status" value="1"/>
</dbReference>
<dbReference type="OrthoDB" id="1673646at2"/>
<feature type="domain" description="EAL" evidence="1">
    <location>
        <begin position="4"/>
        <end position="254"/>
    </location>
</feature>
<dbReference type="SUPFAM" id="SSF141868">
    <property type="entry name" value="EAL domain-like"/>
    <property type="match status" value="1"/>
</dbReference>
<protein>
    <submittedName>
        <fullName evidence="2">Diguanylate phosphodiesterase</fullName>
    </submittedName>
</protein>
<reference evidence="2 3" key="1">
    <citation type="submission" date="2017-05" db="EMBL/GenBank/DDBJ databases">
        <title>Thiocyanate degradation by Thiohalobacter thiocyanaticus FOKN1.</title>
        <authorList>
            <person name="Oshiki M."/>
            <person name="Fukushima T."/>
            <person name="Kawano S."/>
            <person name="Nakagawa J."/>
        </authorList>
    </citation>
    <scope>NUCLEOTIDE SEQUENCE [LARGE SCALE GENOMIC DNA]</scope>
    <source>
        <strain evidence="2 3">FOKN1</strain>
    </source>
</reference>
<dbReference type="Proteomes" id="UP000218765">
    <property type="component" value="Chromosome"/>
</dbReference>
<name>A0A1Z4VTQ0_9GAMM</name>
<dbReference type="InterPro" id="IPR050706">
    <property type="entry name" value="Cyclic-di-GMP_PDE-like"/>
</dbReference>
<dbReference type="PROSITE" id="PS50883">
    <property type="entry name" value="EAL"/>
    <property type="match status" value="1"/>
</dbReference>
<dbReference type="RefSeq" id="WP_096366932.1">
    <property type="nucleotide sequence ID" value="NZ_AP018052.1"/>
</dbReference>
<keyword evidence="3" id="KW-1185">Reference proteome</keyword>
<dbReference type="SMART" id="SM00052">
    <property type="entry name" value="EAL"/>
    <property type="match status" value="1"/>
</dbReference>
<gene>
    <name evidence="2" type="ORF">FOKN1_2512</name>
</gene>